<dbReference type="PANTHER" id="PTHR13060:SF0">
    <property type="entry name" value="PROTEIN ECDYSONELESS HOMOLOG"/>
    <property type="match status" value="1"/>
</dbReference>
<accession>A0ABD1MCD9</accession>
<dbReference type="Pfam" id="PF07093">
    <property type="entry name" value="SGT1"/>
    <property type="match status" value="1"/>
</dbReference>
<proteinExistence type="predicted"/>
<dbReference type="EMBL" id="JBGMDY010000005">
    <property type="protein sequence ID" value="KAL2333434.1"/>
    <property type="molecule type" value="Genomic_DNA"/>
</dbReference>
<gene>
    <name evidence="2" type="ORF">Fmac_014647</name>
</gene>
<sequence>MDTYTLLGILWTDQGAKRTLYSLNCKQTLVAATHRQSTNPSPSPSPLPPTPPAPDPPPPPPRPPPLRRQSRRRVDSDDDFLLIEAAFHLPRWLNPDTSLHRLFLRNRTLRIVPKSLPNPSLLDSFSFISSSQSLASDPIQRAIQNCIRDYPHRAQKNMHRVPVSVAHLLRHEPRLISLAVDAFYDRDIDTIKFVGAMERFLERGKAEELVRISVTMSRAMYAQLVQQRFQDPKCYPEMSGRSEREAFVEAELG</sequence>
<reference evidence="2 3" key="1">
    <citation type="submission" date="2024-08" db="EMBL/GenBank/DDBJ databases">
        <title>Insights into the chromosomal genome structure of Flemingia macrophylla.</title>
        <authorList>
            <person name="Ding Y."/>
            <person name="Zhao Y."/>
            <person name="Bi W."/>
            <person name="Wu M."/>
            <person name="Zhao G."/>
            <person name="Gong Y."/>
            <person name="Li W."/>
            <person name="Zhang P."/>
        </authorList>
    </citation>
    <scope>NUCLEOTIDE SEQUENCE [LARGE SCALE GENOMIC DNA]</scope>
    <source>
        <strain evidence="2">DYQJB</strain>
        <tissue evidence="2">Leaf</tissue>
    </source>
</reference>
<evidence type="ECO:0000313" key="3">
    <source>
        <dbReference type="Proteomes" id="UP001603857"/>
    </source>
</evidence>
<dbReference type="PANTHER" id="PTHR13060">
    <property type="entry name" value="SGT1 PROTEIN HSGT1 SUPPRESSOR OF GCR2"/>
    <property type="match status" value="1"/>
</dbReference>
<evidence type="ECO:0000256" key="1">
    <source>
        <dbReference type="SAM" id="MobiDB-lite"/>
    </source>
</evidence>
<feature type="region of interest" description="Disordered" evidence="1">
    <location>
        <begin position="32"/>
        <end position="73"/>
    </location>
</feature>
<dbReference type="InterPro" id="IPR010770">
    <property type="entry name" value="Ecd"/>
</dbReference>
<evidence type="ECO:0000313" key="2">
    <source>
        <dbReference type="EMBL" id="KAL2333434.1"/>
    </source>
</evidence>
<name>A0ABD1MCD9_9FABA</name>
<protein>
    <submittedName>
        <fullName evidence="2">Uncharacterized protein</fullName>
    </submittedName>
</protein>
<feature type="compositionally biased region" description="Pro residues" evidence="1">
    <location>
        <begin position="41"/>
        <end position="66"/>
    </location>
</feature>
<dbReference type="AlphaFoldDB" id="A0ABD1MCD9"/>
<organism evidence="2 3">
    <name type="scientific">Flemingia macrophylla</name>
    <dbReference type="NCBI Taxonomy" id="520843"/>
    <lineage>
        <taxon>Eukaryota</taxon>
        <taxon>Viridiplantae</taxon>
        <taxon>Streptophyta</taxon>
        <taxon>Embryophyta</taxon>
        <taxon>Tracheophyta</taxon>
        <taxon>Spermatophyta</taxon>
        <taxon>Magnoliopsida</taxon>
        <taxon>eudicotyledons</taxon>
        <taxon>Gunneridae</taxon>
        <taxon>Pentapetalae</taxon>
        <taxon>rosids</taxon>
        <taxon>fabids</taxon>
        <taxon>Fabales</taxon>
        <taxon>Fabaceae</taxon>
        <taxon>Papilionoideae</taxon>
        <taxon>50 kb inversion clade</taxon>
        <taxon>NPAAA clade</taxon>
        <taxon>indigoferoid/millettioid clade</taxon>
        <taxon>Phaseoleae</taxon>
        <taxon>Flemingia</taxon>
    </lineage>
</organism>
<comment type="caution">
    <text evidence="2">The sequence shown here is derived from an EMBL/GenBank/DDBJ whole genome shotgun (WGS) entry which is preliminary data.</text>
</comment>
<dbReference type="Proteomes" id="UP001603857">
    <property type="component" value="Unassembled WGS sequence"/>
</dbReference>
<keyword evidence="3" id="KW-1185">Reference proteome</keyword>